<dbReference type="EC" id="3.1.26.4" evidence="6 14"/>
<comment type="function">
    <text evidence="3 14 16">Endonuclease that specifically degrades the RNA of RNA-DNA hybrids.</text>
</comment>
<accession>A0A6N8FJU9</accession>
<dbReference type="InterPro" id="IPR012337">
    <property type="entry name" value="RNaseH-like_sf"/>
</dbReference>
<evidence type="ECO:0000256" key="4">
    <source>
        <dbReference type="ARBA" id="ARBA00004496"/>
    </source>
</evidence>
<comment type="subcellular location">
    <subcellularLocation>
        <location evidence="4 14">Cytoplasm</location>
    </subcellularLocation>
</comment>
<dbReference type="InterPro" id="IPR036397">
    <property type="entry name" value="RNaseH_sf"/>
</dbReference>
<dbReference type="NCBIfam" id="NF000594">
    <property type="entry name" value="PRK00015.1-1"/>
    <property type="match status" value="1"/>
</dbReference>
<evidence type="ECO:0000256" key="3">
    <source>
        <dbReference type="ARBA" id="ARBA00004065"/>
    </source>
</evidence>
<comment type="caution">
    <text evidence="19">The sequence shown here is derived from an EMBL/GenBank/DDBJ whole genome shotgun (WGS) entry which is preliminary data.</text>
</comment>
<protein>
    <recommendedName>
        <fullName evidence="7 14">Ribonuclease HII</fullName>
        <shortName evidence="14">RNase HII</shortName>
        <ecNumber evidence="6 14">3.1.26.4</ecNumber>
    </recommendedName>
</protein>
<dbReference type="PANTHER" id="PTHR10954">
    <property type="entry name" value="RIBONUCLEASE H2 SUBUNIT A"/>
    <property type="match status" value="1"/>
</dbReference>
<feature type="domain" description="RNase H type-2" evidence="18">
    <location>
        <begin position="70"/>
        <end position="256"/>
    </location>
</feature>
<feature type="coiled-coil region" evidence="17">
    <location>
        <begin position="23"/>
        <end position="53"/>
    </location>
</feature>
<feature type="binding site" evidence="14 15">
    <location>
        <position position="76"/>
    </location>
    <ligand>
        <name>a divalent metal cation</name>
        <dbReference type="ChEBI" id="CHEBI:60240"/>
    </ligand>
</feature>
<dbReference type="InterPro" id="IPR024567">
    <property type="entry name" value="RNase_HII/HIII_dom"/>
</dbReference>
<comment type="cofactor">
    <cofactor evidence="2">
        <name>Mg(2+)</name>
        <dbReference type="ChEBI" id="CHEBI:18420"/>
    </cofactor>
</comment>
<evidence type="ECO:0000256" key="11">
    <source>
        <dbReference type="ARBA" id="ARBA00022759"/>
    </source>
</evidence>
<evidence type="ECO:0000256" key="10">
    <source>
        <dbReference type="ARBA" id="ARBA00022723"/>
    </source>
</evidence>
<dbReference type="Proteomes" id="UP000469125">
    <property type="component" value="Unassembled WGS sequence"/>
</dbReference>
<dbReference type="GO" id="GO:0043137">
    <property type="term" value="P:DNA replication, removal of RNA primer"/>
    <property type="evidence" value="ECO:0007669"/>
    <property type="project" value="TreeGrafter"/>
</dbReference>
<keyword evidence="12 14" id="KW-0378">Hydrolase</keyword>
<evidence type="ECO:0000256" key="7">
    <source>
        <dbReference type="ARBA" id="ARBA00019179"/>
    </source>
</evidence>
<feature type="binding site" evidence="14 15">
    <location>
        <position position="168"/>
    </location>
    <ligand>
        <name>a divalent metal cation</name>
        <dbReference type="ChEBI" id="CHEBI:60240"/>
    </ligand>
</feature>
<dbReference type="GO" id="GO:0006298">
    <property type="term" value="P:mismatch repair"/>
    <property type="evidence" value="ECO:0007669"/>
    <property type="project" value="TreeGrafter"/>
</dbReference>
<keyword evidence="11 14" id="KW-0255">Endonuclease</keyword>
<evidence type="ECO:0000256" key="15">
    <source>
        <dbReference type="PROSITE-ProRule" id="PRU01319"/>
    </source>
</evidence>
<dbReference type="PROSITE" id="PS51975">
    <property type="entry name" value="RNASE_H_2"/>
    <property type="match status" value="1"/>
</dbReference>
<evidence type="ECO:0000256" key="16">
    <source>
        <dbReference type="RuleBase" id="RU003515"/>
    </source>
</evidence>
<dbReference type="GO" id="GO:0004523">
    <property type="term" value="F:RNA-DNA hybrid ribonuclease activity"/>
    <property type="evidence" value="ECO:0007669"/>
    <property type="project" value="UniProtKB-UniRule"/>
</dbReference>
<dbReference type="Gene3D" id="3.30.420.10">
    <property type="entry name" value="Ribonuclease H-like superfamily/Ribonuclease H"/>
    <property type="match status" value="1"/>
</dbReference>
<dbReference type="NCBIfam" id="NF000595">
    <property type="entry name" value="PRK00015.1-3"/>
    <property type="match status" value="1"/>
</dbReference>
<sequence length="256" mass="28906">MRKSIATLKTLFHEGNIDDHLLNELKKDERKGVQQLIKNYEKQKLKKLALEKTYEEMRTFEKKNYARGCKNIAGIDEAGRGPLAGPVVAAAVILPPNFKLLGLNDSKLLNETERNEFFDIIKKEAVSYAISIISNEEIDKINILEATKLAMRNAISEMSPQPDHVLIDAVELNGISCTTEAIIKGDAKSISIAAASILAKVTRDRLMKDIHNEYPMYEFRTNMGYGTKHHMENLKKHGISPYHRKSFAPVRSVINE</sequence>
<keyword evidence="10 14" id="KW-0479">Metal-binding</keyword>
<evidence type="ECO:0000256" key="6">
    <source>
        <dbReference type="ARBA" id="ARBA00012180"/>
    </source>
</evidence>
<keyword evidence="17" id="KW-0175">Coiled coil</keyword>
<name>A0A6N8FJU9_9BACI</name>
<dbReference type="PANTHER" id="PTHR10954:SF18">
    <property type="entry name" value="RIBONUCLEASE HII"/>
    <property type="match status" value="1"/>
</dbReference>
<evidence type="ECO:0000256" key="8">
    <source>
        <dbReference type="ARBA" id="ARBA00022490"/>
    </source>
</evidence>
<evidence type="ECO:0000256" key="1">
    <source>
        <dbReference type="ARBA" id="ARBA00000077"/>
    </source>
</evidence>
<keyword evidence="8 14" id="KW-0963">Cytoplasm</keyword>
<feature type="binding site" evidence="14 15">
    <location>
        <position position="77"/>
    </location>
    <ligand>
        <name>a divalent metal cation</name>
        <dbReference type="ChEBI" id="CHEBI:60240"/>
    </ligand>
</feature>
<evidence type="ECO:0000256" key="17">
    <source>
        <dbReference type="SAM" id="Coils"/>
    </source>
</evidence>
<reference evidence="19 20" key="1">
    <citation type="submission" date="2019-11" db="EMBL/GenBank/DDBJ databases">
        <authorList>
            <person name="Li X."/>
        </authorList>
    </citation>
    <scope>NUCLEOTIDE SEQUENCE [LARGE SCALE GENOMIC DNA]</scope>
    <source>
        <strain evidence="19 20">L9</strain>
    </source>
</reference>
<gene>
    <name evidence="14" type="primary">rnhB</name>
    <name evidence="19" type="ORF">GMD78_16295</name>
</gene>
<comment type="similarity">
    <text evidence="5 14 16">Belongs to the RNase HII family.</text>
</comment>
<evidence type="ECO:0000256" key="2">
    <source>
        <dbReference type="ARBA" id="ARBA00001946"/>
    </source>
</evidence>
<comment type="catalytic activity">
    <reaction evidence="1 14 15 16">
        <text>Endonucleolytic cleavage to 5'-phosphomonoester.</text>
        <dbReference type="EC" id="3.1.26.4"/>
    </reaction>
</comment>
<evidence type="ECO:0000313" key="19">
    <source>
        <dbReference type="EMBL" id="MUK89932.1"/>
    </source>
</evidence>
<dbReference type="Pfam" id="PF01351">
    <property type="entry name" value="RNase_HII"/>
    <property type="match status" value="1"/>
</dbReference>
<evidence type="ECO:0000256" key="9">
    <source>
        <dbReference type="ARBA" id="ARBA00022722"/>
    </source>
</evidence>
<keyword evidence="20" id="KW-1185">Reference proteome</keyword>
<keyword evidence="13 14" id="KW-0464">Manganese</keyword>
<comment type="cofactor">
    <cofactor evidence="14 15">
        <name>Mn(2+)</name>
        <dbReference type="ChEBI" id="CHEBI:29035"/>
    </cofactor>
    <cofactor evidence="14 15">
        <name>Mg(2+)</name>
        <dbReference type="ChEBI" id="CHEBI:18420"/>
    </cofactor>
    <text evidence="14 15">Manganese or magnesium. Binds 1 divalent metal ion per monomer in the absence of substrate. May bind a second metal ion after substrate binding.</text>
</comment>
<dbReference type="InterPro" id="IPR022898">
    <property type="entry name" value="RNase_HII"/>
</dbReference>
<evidence type="ECO:0000259" key="18">
    <source>
        <dbReference type="PROSITE" id="PS51975"/>
    </source>
</evidence>
<dbReference type="FunFam" id="3.30.420.10:FF:000006">
    <property type="entry name" value="Ribonuclease HII"/>
    <property type="match status" value="1"/>
</dbReference>
<dbReference type="GO" id="GO:0030145">
    <property type="term" value="F:manganese ion binding"/>
    <property type="evidence" value="ECO:0007669"/>
    <property type="project" value="UniProtKB-UniRule"/>
</dbReference>
<dbReference type="InterPro" id="IPR001352">
    <property type="entry name" value="RNase_HII/HIII"/>
</dbReference>
<dbReference type="SUPFAM" id="SSF53098">
    <property type="entry name" value="Ribonuclease H-like"/>
    <property type="match status" value="1"/>
</dbReference>
<proteinExistence type="inferred from homology"/>
<dbReference type="CDD" id="cd07182">
    <property type="entry name" value="RNase_HII_bacteria_HII_like"/>
    <property type="match status" value="1"/>
</dbReference>
<dbReference type="HAMAP" id="MF_00052_B">
    <property type="entry name" value="RNase_HII_B"/>
    <property type="match status" value="1"/>
</dbReference>
<dbReference type="GO" id="GO:0003723">
    <property type="term" value="F:RNA binding"/>
    <property type="evidence" value="ECO:0007669"/>
    <property type="project" value="UniProtKB-UniRule"/>
</dbReference>
<evidence type="ECO:0000313" key="20">
    <source>
        <dbReference type="Proteomes" id="UP000469125"/>
    </source>
</evidence>
<evidence type="ECO:0000256" key="5">
    <source>
        <dbReference type="ARBA" id="ARBA00007383"/>
    </source>
</evidence>
<keyword evidence="9 14" id="KW-0540">Nuclease</keyword>
<dbReference type="GO" id="GO:0005737">
    <property type="term" value="C:cytoplasm"/>
    <property type="evidence" value="ECO:0007669"/>
    <property type="project" value="UniProtKB-SubCell"/>
</dbReference>
<organism evidence="19 20">
    <name type="scientific">Ornithinibacillus caprae</name>
    <dbReference type="NCBI Taxonomy" id="2678566"/>
    <lineage>
        <taxon>Bacteria</taxon>
        <taxon>Bacillati</taxon>
        <taxon>Bacillota</taxon>
        <taxon>Bacilli</taxon>
        <taxon>Bacillales</taxon>
        <taxon>Bacillaceae</taxon>
        <taxon>Ornithinibacillus</taxon>
    </lineage>
</organism>
<evidence type="ECO:0000256" key="14">
    <source>
        <dbReference type="HAMAP-Rule" id="MF_00052"/>
    </source>
</evidence>
<dbReference type="EMBL" id="WOCA01000015">
    <property type="protein sequence ID" value="MUK89932.1"/>
    <property type="molecule type" value="Genomic_DNA"/>
</dbReference>
<evidence type="ECO:0000256" key="13">
    <source>
        <dbReference type="ARBA" id="ARBA00023211"/>
    </source>
</evidence>
<dbReference type="AlphaFoldDB" id="A0A6N8FJU9"/>
<evidence type="ECO:0000256" key="12">
    <source>
        <dbReference type="ARBA" id="ARBA00022801"/>
    </source>
</evidence>
<dbReference type="GO" id="GO:0032299">
    <property type="term" value="C:ribonuclease H2 complex"/>
    <property type="evidence" value="ECO:0007669"/>
    <property type="project" value="TreeGrafter"/>
</dbReference>